<reference evidence="1" key="1">
    <citation type="journal article" date="2022" name="bioRxiv">
        <title>Sequencing and chromosome-scale assembly of the giantPleurodeles waltlgenome.</title>
        <authorList>
            <person name="Brown T."/>
            <person name="Elewa A."/>
            <person name="Iarovenko S."/>
            <person name="Subramanian E."/>
            <person name="Araus A.J."/>
            <person name="Petzold A."/>
            <person name="Susuki M."/>
            <person name="Suzuki K.-i.T."/>
            <person name="Hayashi T."/>
            <person name="Toyoda A."/>
            <person name="Oliveira C."/>
            <person name="Osipova E."/>
            <person name="Leigh N.D."/>
            <person name="Simon A."/>
            <person name="Yun M.H."/>
        </authorList>
    </citation>
    <scope>NUCLEOTIDE SEQUENCE</scope>
    <source>
        <strain evidence="1">20211129_DDA</strain>
        <tissue evidence="1">Liver</tissue>
    </source>
</reference>
<gene>
    <name evidence="1" type="ORF">NDU88_001374</name>
</gene>
<sequence>MATPAIDTSLIMFFTKYGKDPRKGVDKAWSSCQDKLLDIVGPQTRIFDMAESARLEHITIDPEELSLWAQLSLYSVDSAVTAYIYLQSPPPPSCGRSLLTRANRRVLSAPLNSVEPARAAFQTCACQEFTSRLRLQGFGSLRVSDLPHIHTASLLGVPLRIELLLRLFLLSPPLGEYHIVPQGAFCFLINP</sequence>
<keyword evidence="2" id="KW-1185">Reference proteome</keyword>
<accession>A0AAV7SZY3</accession>
<dbReference type="AlphaFoldDB" id="A0AAV7SZY3"/>
<dbReference type="EMBL" id="JANPWB010000007">
    <property type="protein sequence ID" value="KAJ1169481.1"/>
    <property type="molecule type" value="Genomic_DNA"/>
</dbReference>
<organism evidence="1 2">
    <name type="scientific">Pleurodeles waltl</name>
    <name type="common">Iberian ribbed newt</name>
    <dbReference type="NCBI Taxonomy" id="8319"/>
    <lineage>
        <taxon>Eukaryota</taxon>
        <taxon>Metazoa</taxon>
        <taxon>Chordata</taxon>
        <taxon>Craniata</taxon>
        <taxon>Vertebrata</taxon>
        <taxon>Euteleostomi</taxon>
        <taxon>Amphibia</taxon>
        <taxon>Batrachia</taxon>
        <taxon>Caudata</taxon>
        <taxon>Salamandroidea</taxon>
        <taxon>Salamandridae</taxon>
        <taxon>Pleurodelinae</taxon>
        <taxon>Pleurodeles</taxon>
    </lineage>
</organism>
<comment type="caution">
    <text evidence="1">The sequence shown here is derived from an EMBL/GenBank/DDBJ whole genome shotgun (WGS) entry which is preliminary data.</text>
</comment>
<protein>
    <submittedName>
        <fullName evidence="1">Uncharacterized protein</fullName>
    </submittedName>
</protein>
<proteinExistence type="predicted"/>
<name>A0AAV7SZY3_PLEWA</name>
<evidence type="ECO:0000313" key="1">
    <source>
        <dbReference type="EMBL" id="KAJ1169481.1"/>
    </source>
</evidence>
<evidence type="ECO:0000313" key="2">
    <source>
        <dbReference type="Proteomes" id="UP001066276"/>
    </source>
</evidence>
<dbReference type="Proteomes" id="UP001066276">
    <property type="component" value="Chromosome 4_1"/>
</dbReference>